<dbReference type="EC" id="2.7.13.3" evidence="2"/>
<dbReference type="Proteomes" id="UP000240912">
    <property type="component" value="Unassembled WGS sequence"/>
</dbReference>
<feature type="repeat" description="TPR" evidence="4">
    <location>
        <begin position="157"/>
        <end position="190"/>
    </location>
</feature>
<dbReference type="SMART" id="SM00387">
    <property type="entry name" value="HATPase_c"/>
    <property type="match status" value="1"/>
</dbReference>
<reference evidence="7 8" key="1">
    <citation type="submission" date="2018-03" db="EMBL/GenBank/DDBJ databases">
        <authorList>
            <person name="Keele B.F."/>
        </authorList>
    </citation>
    <scope>NUCLEOTIDE SEQUENCE [LARGE SCALE GENOMIC DNA]</scope>
    <source>
        <strain evidence="7 8">YL28-9</strain>
    </source>
</reference>
<dbReference type="InterPro" id="IPR005467">
    <property type="entry name" value="His_kinase_dom"/>
</dbReference>
<evidence type="ECO:0000313" key="8">
    <source>
        <dbReference type="Proteomes" id="UP000240912"/>
    </source>
</evidence>
<evidence type="ECO:0000313" key="7">
    <source>
        <dbReference type="EMBL" id="PST84003.1"/>
    </source>
</evidence>
<evidence type="ECO:0000256" key="5">
    <source>
        <dbReference type="SAM" id="Coils"/>
    </source>
</evidence>
<keyword evidence="5" id="KW-0175">Coiled coil</keyword>
<feature type="coiled-coil region" evidence="5">
    <location>
        <begin position="427"/>
        <end position="465"/>
    </location>
</feature>
<feature type="repeat" description="TPR" evidence="4">
    <location>
        <begin position="244"/>
        <end position="277"/>
    </location>
</feature>
<dbReference type="PROSITE" id="PS50005">
    <property type="entry name" value="TPR"/>
    <property type="match status" value="2"/>
</dbReference>
<protein>
    <recommendedName>
        <fullName evidence="2">histidine kinase</fullName>
        <ecNumber evidence="2">2.7.13.3</ecNumber>
    </recommendedName>
</protein>
<dbReference type="SMART" id="SM00388">
    <property type="entry name" value="HisKA"/>
    <property type="match status" value="1"/>
</dbReference>
<feature type="coiled-coil region" evidence="5">
    <location>
        <begin position="323"/>
        <end position="350"/>
    </location>
</feature>
<dbReference type="OrthoDB" id="9810447at2"/>
<comment type="catalytic activity">
    <reaction evidence="1">
        <text>ATP + protein L-histidine = ADP + protein N-phospho-L-histidine.</text>
        <dbReference type="EC" id="2.7.13.3"/>
    </reaction>
</comment>
<sequence length="713" mass="80568">MKLSHDSAAYSFILTRQRYYRYLSYAQRAMLKLTRRPFFQIPLVLFFLLGSFAAAAQQAAADSLLDTLSKAKPDTAKVWLYFNLGRTYYSSDTEKALDYAGKALVLAQELNFDKGEAKAVNLIGVCQLIQSRFEESLKSHYRALGIRERLRDTIGMMESLINLGNVNYRLTNTEEAVGFYKRALRYAVKKHSKPGLALLYNNLGSYYKDQWLTHKRPEDYLQATRYIQAARKTKQELNDRKGQANCLTMLGAIWAEKKNYRQALAAFQESLAINKSFGNKEGEVAALCQIADIYRIQNDSEQAIRYADSAYSIAKATKSDFLISNASETLQRVNSALKNYKKAYDLLIQDKSRDSLLFAASRQKVREELAIKYQTAQKDSLTKHLEQESNSRLATILRKNEVQLQALVGIIVLALLSALAFWSRHRVVSANRKLREQNRVIELKNEEISAQKRQIEQQAVELGIKNEALVTANMIRNKVFSVISHDLRSPLASLDSVLGLIKGGQLDREEMEHFIGVLSDDIDITQKMLNSLLIWAGTQMDGTSARREQVLLKSLVRENFLLSAKRALTKEITLTNAVPPRAAAYTDREKLNFIVRNIISNAIKFTHRGGHIEVFWKQRKTGPVLAIRDNGMGMNAEAIASLFSDKRYSTVGTDQEKGTGLGMLLCKDFADSIGFRITVESEVNKGTTFFIHFLQNEAEILVPDAVRLELASG</sequence>
<dbReference type="SUPFAM" id="SSF81901">
    <property type="entry name" value="HCP-like"/>
    <property type="match status" value="1"/>
</dbReference>
<dbReference type="EMBL" id="PYLS01000004">
    <property type="protein sequence ID" value="PST84003.1"/>
    <property type="molecule type" value="Genomic_DNA"/>
</dbReference>
<dbReference type="InterPro" id="IPR036890">
    <property type="entry name" value="HATPase_C_sf"/>
</dbReference>
<evidence type="ECO:0000256" key="2">
    <source>
        <dbReference type="ARBA" id="ARBA00012438"/>
    </source>
</evidence>
<evidence type="ECO:0000256" key="4">
    <source>
        <dbReference type="PROSITE-ProRule" id="PRU00339"/>
    </source>
</evidence>
<dbReference type="GO" id="GO:0000155">
    <property type="term" value="F:phosphorelay sensor kinase activity"/>
    <property type="evidence" value="ECO:0007669"/>
    <property type="project" value="InterPro"/>
</dbReference>
<accession>A0A2T3HNM8</accession>
<dbReference type="SUPFAM" id="SSF47384">
    <property type="entry name" value="Homodimeric domain of signal transducing histidine kinase"/>
    <property type="match status" value="1"/>
</dbReference>
<dbReference type="Gene3D" id="1.25.40.10">
    <property type="entry name" value="Tetratricopeptide repeat domain"/>
    <property type="match status" value="2"/>
</dbReference>
<comment type="caution">
    <text evidence="7">The sequence shown here is derived from an EMBL/GenBank/DDBJ whole genome shotgun (WGS) entry which is preliminary data.</text>
</comment>
<dbReference type="PROSITE" id="PS50109">
    <property type="entry name" value="HIS_KIN"/>
    <property type="match status" value="1"/>
</dbReference>
<dbReference type="InterPro" id="IPR019734">
    <property type="entry name" value="TPR_rpt"/>
</dbReference>
<dbReference type="PANTHER" id="PTHR10098">
    <property type="entry name" value="RAPSYN-RELATED"/>
    <property type="match status" value="1"/>
</dbReference>
<dbReference type="SUPFAM" id="SSF48452">
    <property type="entry name" value="TPR-like"/>
    <property type="match status" value="1"/>
</dbReference>
<dbReference type="Pfam" id="PF02518">
    <property type="entry name" value="HATPase_c"/>
    <property type="match status" value="1"/>
</dbReference>
<dbReference type="Gene3D" id="1.10.287.130">
    <property type="match status" value="1"/>
</dbReference>
<dbReference type="AlphaFoldDB" id="A0A2T3HNM8"/>
<evidence type="ECO:0000259" key="6">
    <source>
        <dbReference type="PROSITE" id="PS50109"/>
    </source>
</evidence>
<dbReference type="InterPro" id="IPR036097">
    <property type="entry name" value="HisK_dim/P_sf"/>
</dbReference>
<dbReference type="InterPro" id="IPR004358">
    <property type="entry name" value="Sig_transdc_His_kin-like_C"/>
</dbReference>
<keyword evidence="4" id="KW-0802">TPR repeat</keyword>
<name>A0A2T3HNM8_9SPHI</name>
<dbReference type="CDD" id="cd00075">
    <property type="entry name" value="HATPase"/>
    <property type="match status" value="1"/>
</dbReference>
<dbReference type="InterPro" id="IPR003594">
    <property type="entry name" value="HATPase_dom"/>
</dbReference>
<feature type="domain" description="Histidine kinase" evidence="6">
    <location>
        <begin position="482"/>
        <end position="697"/>
    </location>
</feature>
<keyword evidence="3" id="KW-0597">Phosphoprotein</keyword>
<proteinExistence type="predicted"/>
<dbReference type="PANTHER" id="PTHR10098:SF106">
    <property type="entry name" value="TETRATRICOPEPTIDE REPEAT PROTEIN 28-LIKE PROTEIN"/>
    <property type="match status" value="1"/>
</dbReference>
<keyword evidence="8" id="KW-1185">Reference proteome</keyword>
<organism evidence="7 8">
    <name type="scientific">Pedobacter yulinensis</name>
    <dbReference type="NCBI Taxonomy" id="2126353"/>
    <lineage>
        <taxon>Bacteria</taxon>
        <taxon>Pseudomonadati</taxon>
        <taxon>Bacteroidota</taxon>
        <taxon>Sphingobacteriia</taxon>
        <taxon>Sphingobacteriales</taxon>
        <taxon>Sphingobacteriaceae</taxon>
        <taxon>Pedobacter</taxon>
    </lineage>
</organism>
<dbReference type="Pfam" id="PF13424">
    <property type="entry name" value="TPR_12"/>
    <property type="match status" value="2"/>
</dbReference>
<dbReference type="InterPro" id="IPR011990">
    <property type="entry name" value="TPR-like_helical_dom_sf"/>
</dbReference>
<dbReference type="Gene3D" id="3.30.565.10">
    <property type="entry name" value="Histidine kinase-like ATPase, C-terminal domain"/>
    <property type="match status" value="1"/>
</dbReference>
<evidence type="ECO:0000256" key="3">
    <source>
        <dbReference type="ARBA" id="ARBA00022553"/>
    </source>
</evidence>
<dbReference type="CDD" id="cd00082">
    <property type="entry name" value="HisKA"/>
    <property type="match status" value="1"/>
</dbReference>
<dbReference type="InterPro" id="IPR003661">
    <property type="entry name" value="HisK_dim/P_dom"/>
</dbReference>
<evidence type="ECO:0000256" key="1">
    <source>
        <dbReference type="ARBA" id="ARBA00000085"/>
    </source>
</evidence>
<dbReference type="SUPFAM" id="SSF55874">
    <property type="entry name" value="ATPase domain of HSP90 chaperone/DNA topoisomerase II/histidine kinase"/>
    <property type="match status" value="1"/>
</dbReference>
<dbReference type="PRINTS" id="PR00344">
    <property type="entry name" value="BCTRLSENSOR"/>
</dbReference>
<gene>
    <name evidence="7" type="ORF">C7T94_04500</name>
</gene>
<dbReference type="SMART" id="SM00028">
    <property type="entry name" value="TPR"/>
    <property type="match status" value="5"/>
</dbReference>